<dbReference type="OrthoDB" id="9805563at2"/>
<feature type="transmembrane region" description="Helical" evidence="8">
    <location>
        <begin position="247"/>
        <end position="269"/>
    </location>
</feature>
<keyword evidence="4" id="KW-1003">Cell membrane</keyword>
<protein>
    <recommendedName>
        <fullName evidence="11">Transporter YfdV</fullName>
    </recommendedName>
</protein>
<gene>
    <name evidence="9" type="ORF">ALP8811_00054</name>
</gene>
<dbReference type="InterPro" id="IPR004776">
    <property type="entry name" value="Mem_transp_PIN-like"/>
</dbReference>
<dbReference type="Pfam" id="PF03547">
    <property type="entry name" value="Mem_trans"/>
    <property type="match status" value="1"/>
</dbReference>
<evidence type="ECO:0000313" key="10">
    <source>
        <dbReference type="Proteomes" id="UP000244911"/>
    </source>
</evidence>
<evidence type="ECO:0000256" key="3">
    <source>
        <dbReference type="ARBA" id="ARBA00022448"/>
    </source>
</evidence>
<keyword evidence="5 8" id="KW-0812">Transmembrane</keyword>
<feature type="transmembrane region" description="Helical" evidence="8">
    <location>
        <begin position="125"/>
        <end position="146"/>
    </location>
</feature>
<dbReference type="GO" id="GO:0055085">
    <property type="term" value="P:transmembrane transport"/>
    <property type="evidence" value="ECO:0007669"/>
    <property type="project" value="InterPro"/>
</dbReference>
<dbReference type="InterPro" id="IPR038770">
    <property type="entry name" value="Na+/solute_symporter_sf"/>
</dbReference>
<dbReference type="PANTHER" id="PTHR36838:SF4">
    <property type="entry name" value="AUXIN EFFLUX CARRIER FAMILY PROTEIN"/>
    <property type="match status" value="1"/>
</dbReference>
<accession>A0A2R8AGA0</accession>
<feature type="transmembrane region" description="Helical" evidence="8">
    <location>
        <begin position="190"/>
        <end position="209"/>
    </location>
</feature>
<evidence type="ECO:0000256" key="2">
    <source>
        <dbReference type="ARBA" id="ARBA00010145"/>
    </source>
</evidence>
<feature type="transmembrane region" description="Helical" evidence="8">
    <location>
        <begin position="59"/>
        <end position="82"/>
    </location>
</feature>
<keyword evidence="6 8" id="KW-1133">Transmembrane helix</keyword>
<keyword evidence="10" id="KW-1185">Reference proteome</keyword>
<dbReference type="Proteomes" id="UP000244911">
    <property type="component" value="Unassembled WGS sequence"/>
</dbReference>
<feature type="transmembrane region" description="Helical" evidence="8">
    <location>
        <begin position="276"/>
        <end position="296"/>
    </location>
</feature>
<dbReference type="Gene3D" id="1.20.1530.20">
    <property type="match status" value="1"/>
</dbReference>
<sequence length="306" mass="31902">MLFLSIFLGLLPSFLLIGLGGLVRGRLSDNAWQGLDRLNFEILFPALLFVAAASRPIEISQVVTMAPVVWAILGIGLGLGWLTRPLGPERFLDFAGAWQVTWRFNTALGLVAVALLQNGGLGEMAVAVGMGVPVANLFAVSALSRGGAFGLKQTLTKIALNPFLLASLSGLCVGLLKIQIPQPIMAPLELLAKAAIPIALLSIGATMDWRALARLDRFSAAIAAIKLVALPAFALACGVALGLSPGIASVLVVFAALPTASAAHVLASAFGAERRLVATLIAQTTLLSAISLPLWITIAEVVFTLR</sequence>
<evidence type="ECO:0000256" key="1">
    <source>
        <dbReference type="ARBA" id="ARBA00004651"/>
    </source>
</evidence>
<evidence type="ECO:0000256" key="4">
    <source>
        <dbReference type="ARBA" id="ARBA00022475"/>
    </source>
</evidence>
<dbReference type="RefSeq" id="WP_108855209.1">
    <property type="nucleotide sequence ID" value="NZ_OMOI01000001.1"/>
</dbReference>
<organism evidence="9 10">
    <name type="scientific">Aliiroseovarius pelagivivens</name>
    <dbReference type="NCBI Taxonomy" id="1639690"/>
    <lineage>
        <taxon>Bacteria</taxon>
        <taxon>Pseudomonadati</taxon>
        <taxon>Pseudomonadota</taxon>
        <taxon>Alphaproteobacteria</taxon>
        <taxon>Rhodobacterales</taxon>
        <taxon>Paracoccaceae</taxon>
        <taxon>Aliiroseovarius</taxon>
    </lineage>
</organism>
<comment type="similarity">
    <text evidence="2">Belongs to the auxin efflux carrier (TC 2.A.69) family.</text>
</comment>
<evidence type="ECO:0000256" key="6">
    <source>
        <dbReference type="ARBA" id="ARBA00022989"/>
    </source>
</evidence>
<keyword evidence="3" id="KW-0813">Transport</keyword>
<proteinExistence type="inferred from homology"/>
<evidence type="ECO:0000256" key="5">
    <source>
        <dbReference type="ARBA" id="ARBA00022692"/>
    </source>
</evidence>
<evidence type="ECO:0008006" key="11">
    <source>
        <dbReference type="Google" id="ProtNLM"/>
    </source>
</evidence>
<evidence type="ECO:0000256" key="8">
    <source>
        <dbReference type="SAM" id="Phobius"/>
    </source>
</evidence>
<dbReference type="EMBL" id="OMOI01000001">
    <property type="protein sequence ID" value="SPF75070.1"/>
    <property type="molecule type" value="Genomic_DNA"/>
</dbReference>
<feature type="transmembrane region" description="Helical" evidence="8">
    <location>
        <begin position="6"/>
        <end position="23"/>
    </location>
</feature>
<keyword evidence="7 8" id="KW-0472">Membrane</keyword>
<dbReference type="GO" id="GO:0005886">
    <property type="term" value="C:plasma membrane"/>
    <property type="evidence" value="ECO:0007669"/>
    <property type="project" value="UniProtKB-SubCell"/>
</dbReference>
<feature type="transmembrane region" description="Helical" evidence="8">
    <location>
        <begin position="102"/>
        <end position="119"/>
    </location>
</feature>
<feature type="transmembrane region" description="Helical" evidence="8">
    <location>
        <begin position="158"/>
        <end position="178"/>
    </location>
</feature>
<reference evidence="9 10" key="1">
    <citation type="submission" date="2018-03" db="EMBL/GenBank/DDBJ databases">
        <authorList>
            <person name="Keele B.F."/>
        </authorList>
    </citation>
    <scope>NUCLEOTIDE SEQUENCE [LARGE SCALE GENOMIC DNA]</scope>
    <source>
        <strain evidence="9 10">CECT 8811</strain>
    </source>
</reference>
<evidence type="ECO:0000256" key="7">
    <source>
        <dbReference type="ARBA" id="ARBA00023136"/>
    </source>
</evidence>
<comment type="subcellular location">
    <subcellularLocation>
        <location evidence="1">Cell membrane</location>
        <topology evidence="1">Multi-pass membrane protein</topology>
    </subcellularLocation>
</comment>
<name>A0A2R8AGA0_9RHOB</name>
<feature type="transmembrane region" description="Helical" evidence="8">
    <location>
        <begin position="221"/>
        <end position="241"/>
    </location>
</feature>
<dbReference type="AlphaFoldDB" id="A0A2R8AGA0"/>
<evidence type="ECO:0000313" key="9">
    <source>
        <dbReference type="EMBL" id="SPF75070.1"/>
    </source>
</evidence>
<dbReference type="PANTHER" id="PTHR36838">
    <property type="entry name" value="AUXIN EFFLUX CARRIER FAMILY PROTEIN"/>
    <property type="match status" value="1"/>
</dbReference>